<name>A0A1V3A2H0_9GAMM</name>
<evidence type="ECO:0000313" key="1">
    <source>
        <dbReference type="EMBL" id="OOC11526.1"/>
    </source>
</evidence>
<dbReference type="STRING" id="252474.B1A74_00375"/>
<dbReference type="NCBIfam" id="TIGR04353">
    <property type="entry name" value="PqqD_rel_X"/>
    <property type="match status" value="1"/>
</dbReference>
<accession>A0A1V3A2H0</accession>
<organism evidence="1 2">
    <name type="scientific">Thioalkalivibrio halophilus</name>
    <dbReference type="NCBI Taxonomy" id="252474"/>
    <lineage>
        <taxon>Bacteria</taxon>
        <taxon>Pseudomonadati</taxon>
        <taxon>Pseudomonadota</taxon>
        <taxon>Gammaproteobacteria</taxon>
        <taxon>Chromatiales</taxon>
        <taxon>Ectothiorhodospiraceae</taxon>
        <taxon>Thioalkalivibrio</taxon>
    </lineage>
</organism>
<dbReference type="InterPro" id="IPR027599">
    <property type="entry name" value="PqqD-rel_X"/>
</dbReference>
<evidence type="ECO:0000313" key="2">
    <source>
        <dbReference type="Proteomes" id="UP000189177"/>
    </source>
</evidence>
<dbReference type="EMBL" id="MUZR01000002">
    <property type="protein sequence ID" value="OOC11526.1"/>
    <property type="molecule type" value="Genomic_DNA"/>
</dbReference>
<keyword evidence="2" id="KW-1185">Reference proteome</keyword>
<dbReference type="AlphaFoldDB" id="A0A1V3A2H0"/>
<sequence length="77" mass="8092">MHLRRCGDQWVAFHSGRGTTHLVDAGAGRVLACLQREPGLDLPALAARLGPESDTPAGAMTGWLAGLRDSGLVRDDA</sequence>
<protein>
    <recommendedName>
        <fullName evidence="3">HPr-rel-A system PqqD family protein</fullName>
    </recommendedName>
</protein>
<proteinExistence type="predicted"/>
<gene>
    <name evidence="1" type="ORF">B1A74_00375</name>
</gene>
<evidence type="ECO:0008006" key="3">
    <source>
        <dbReference type="Google" id="ProtNLM"/>
    </source>
</evidence>
<dbReference type="Proteomes" id="UP000189177">
    <property type="component" value="Unassembled WGS sequence"/>
</dbReference>
<comment type="caution">
    <text evidence="1">The sequence shown here is derived from an EMBL/GenBank/DDBJ whole genome shotgun (WGS) entry which is preliminary data.</text>
</comment>
<reference evidence="1 2" key="1">
    <citation type="submission" date="2017-02" db="EMBL/GenBank/DDBJ databases">
        <title>Genomic diversity within the haloalkaliphilic genus Thioalkalivibrio.</title>
        <authorList>
            <person name="Ahn A.-C."/>
            <person name="Meier-Kolthoff J."/>
            <person name="Overmars L."/>
            <person name="Richter M."/>
            <person name="Woyke T."/>
            <person name="Sorokin D.Y."/>
            <person name="Muyzer G."/>
        </authorList>
    </citation>
    <scope>NUCLEOTIDE SEQUENCE [LARGE SCALE GENOMIC DNA]</scope>
    <source>
        <strain evidence="1 2">HL17</strain>
    </source>
</reference>